<evidence type="ECO:0000313" key="2">
    <source>
        <dbReference type="EMBL" id="UEL49439.1"/>
    </source>
</evidence>
<dbReference type="EMBL" id="CP081135">
    <property type="protein sequence ID" value="UEL49439.1"/>
    <property type="molecule type" value="Genomic_DNA"/>
</dbReference>
<accession>A0AAX2ZJB8</accession>
<dbReference type="InterPro" id="IPR021359">
    <property type="entry name" value="DUF2812"/>
</dbReference>
<proteinExistence type="predicted"/>
<feature type="transmembrane region" description="Helical" evidence="1">
    <location>
        <begin position="152"/>
        <end position="173"/>
    </location>
</feature>
<gene>
    <name evidence="2" type="ORF">JW646_08335</name>
</gene>
<dbReference type="Proteomes" id="UP001198983">
    <property type="component" value="Chromosome"/>
</dbReference>
<protein>
    <submittedName>
        <fullName evidence="2">DUF2812 domain-containing protein</fullName>
    </submittedName>
</protein>
<keyword evidence="3" id="KW-1185">Reference proteome</keyword>
<name>A0AAX2ZJB8_9FIRM</name>
<dbReference type="AlphaFoldDB" id="A0AAX2ZJB8"/>
<keyword evidence="1" id="KW-1133">Transmembrane helix</keyword>
<dbReference type="Pfam" id="PF11193">
    <property type="entry name" value="DUF2812"/>
    <property type="match status" value="1"/>
</dbReference>
<evidence type="ECO:0000313" key="3">
    <source>
        <dbReference type="Proteomes" id="UP001198983"/>
    </source>
</evidence>
<dbReference type="RefSeq" id="WP_206925072.1">
    <property type="nucleotide sequence ID" value="NZ_CP081135.1"/>
</dbReference>
<dbReference type="KEGG" id="tem:JW646_08335"/>
<sequence length="181" mass="20890">MSKQFKYKMSGGLVLSEEKDMNKLSKLAKEGWILESFEKLSYKLRKDEPEDVVYCLDFNEDKDDEKSYLELFENTPWEYVCSCEGYYFFKAPVGTKPIYTDKTSKSLKYEVLYKSIKREIVVILAIVVLCMIGAHFSRSIFINSIWMKIFRMGLYIVAGGGLGLTVSLLICAIKAYKNIVK</sequence>
<reference evidence="2 3" key="1">
    <citation type="journal article" date="2023" name="Int. J. Syst. Evol. Microbiol.">
        <title>Terrisporobacter hibernicus sp. nov., isolated from bovine faeces in Northern Ireland.</title>
        <authorList>
            <person name="Mitchell M."/>
            <person name="Nguyen S.V."/>
            <person name="Connor M."/>
            <person name="Fairley D.J."/>
            <person name="Donoghue O."/>
            <person name="Marshall H."/>
            <person name="Koolman L."/>
            <person name="McMullan G."/>
            <person name="Schaffer K.E."/>
            <person name="McGrath J.W."/>
            <person name="Fanning S."/>
        </authorList>
    </citation>
    <scope>NUCLEOTIDE SEQUENCE [LARGE SCALE GENOMIC DNA]</scope>
    <source>
        <strain evidence="2 3">MCA3</strain>
    </source>
</reference>
<evidence type="ECO:0000256" key="1">
    <source>
        <dbReference type="SAM" id="Phobius"/>
    </source>
</evidence>
<keyword evidence="1" id="KW-0812">Transmembrane</keyword>
<keyword evidence="1" id="KW-0472">Membrane</keyword>
<feature type="transmembrane region" description="Helical" evidence="1">
    <location>
        <begin position="120"/>
        <end position="146"/>
    </location>
</feature>
<organism evidence="2 3">
    <name type="scientific">Terrisporobacter hibernicus</name>
    <dbReference type="NCBI Taxonomy" id="2813371"/>
    <lineage>
        <taxon>Bacteria</taxon>
        <taxon>Bacillati</taxon>
        <taxon>Bacillota</taxon>
        <taxon>Clostridia</taxon>
        <taxon>Peptostreptococcales</taxon>
        <taxon>Peptostreptococcaceae</taxon>
        <taxon>Terrisporobacter</taxon>
    </lineage>
</organism>